<sequence>MTWRTFYLVRDDLHRRSDAEVDAAEAALGLPLPRGYREMMTELGDGEVSGVLRAYAPDRIAGEQAFYQELIDTAWFFENLEREYARECVVLADTGDGDQLIFHPEHDQLHVLPRDDERTHPVGNDLWQAVAWFQTSGVLMRPHPFRYFEPFVGPVEAANGTGEDQDRIQAAIEALDLHNELEANDHDRTYFVKAIGGYISVSRSGERANVHLKYCPDKSPAVRTQLWDAAAAAGVAWGPTWLSVK</sequence>
<comment type="caution">
    <text evidence="2">The sequence shown here is derived from an EMBL/GenBank/DDBJ whole genome shotgun (WGS) entry which is preliminary data.</text>
</comment>
<evidence type="ECO:0000259" key="1">
    <source>
        <dbReference type="Pfam" id="PF09346"/>
    </source>
</evidence>
<gene>
    <name evidence="2" type="ORF">GCM10009742_15480</name>
</gene>
<dbReference type="Pfam" id="PF09346">
    <property type="entry name" value="SMI1_KNR4"/>
    <property type="match status" value="1"/>
</dbReference>
<reference evidence="3" key="1">
    <citation type="journal article" date="2019" name="Int. J. Syst. Evol. Microbiol.">
        <title>The Global Catalogue of Microorganisms (GCM) 10K type strain sequencing project: providing services to taxonomists for standard genome sequencing and annotation.</title>
        <authorList>
            <consortium name="The Broad Institute Genomics Platform"/>
            <consortium name="The Broad Institute Genome Sequencing Center for Infectious Disease"/>
            <person name="Wu L."/>
            <person name="Ma J."/>
        </authorList>
    </citation>
    <scope>NUCLEOTIDE SEQUENCE [LARGE SCALE GENOMIC DNA]</scope>
    <source>
        <strain evidence="3">JCM 14304</strain>
    </source>
</reference>
<dbReference type="InterPro" id="IPR037883">
    <property type="entry name" value="Knr4/Smi1-like_sf"/>
</dbReference>
<evidence type="ECO:0000313" key="2">
    <source>
        <dbReference type="EMBL" id="GAA1573511.1"/>
    </source>
</evidence>
<keyword evidence="3" id="KW-1185">Reference proteome</keyword>
<dbReference type="Gene3D" id="3.40.1580.10">
    <property type="entry name" value="SMI1/KNR4-like"/>
    <property type="match status" value="1"/>
</dbReference>
<dbReference type="RefSeq" id="WP_344188733.1">
    <property type="nucleotide sequence ID" value="NZ_BAAAND010000003.1"/>
</dbReference>
<proteinExistence type="predicted"/>
<feature type="domain" description="Knr4/Smi1-like" evidence="1">
    <location>
        <begin position="17"/>
        <end position="126"/>
    </location>
</feature>
<accession>A0ABN2DAQ9</accession>
<dbReference type="SUPFAM" id="SSF160631">
    <property type="entry name" value="SMI1/KNR4-like"/>
    <property type="match status" value="1"/>
</dbReference>
<dbReference type="InterPro" id="IPR018958">
    <property type="entry name" value="Knr4/Smi1-like_dom"/>
</dbReference>
<organism evidence="2 3">
    <name type="scientific">Kribbella karoonensis</name>
    <dbReference type="NCBI Taxonomy" id="324851"/>
    <lineage>
        <taxon>Bacteria</taxon>
        <taxon>Bacillati</taxon>
        <taxon>Actinomycetota</taxon>
        <taxon>Actinomycetes</taxon>
        <taxon>Propionibacteriales</taxon>
        <taxon>Kribbellaceae</taxon>
        <taxon>Kribbella</taxon>
    </lineage>
</organism>
<protein>
    <recommendedName>
        <fullName evidence="1">Knr4/Smi1-like domain-containing protein</fullName>
    </recommendedName>
</protein>
<dbReference type="Proteomes" id="UP001500190">
    <property type="component" value="Unassembled WGS sequence"/>
</dbReference>
<dbReference type="EMBL" id="BAAAND010000003">
    <property type="protein sequence ID" value="GAA1573511.1"/>
    <property type="molecule type" value="Genomic_DNA"/>
</dbReference>
<evidence type="ECO:0000313" key="3">
    <source>
        <dbReference type="Proteomes" id="UP001500190"/>
    </source>
</evidence>
<name>A0ABN2DAQ9_9ACTN</name>